<proteinExistence type="predicted"/>
<gene>
    <name evidence="1" type="ORF">A3Q56_08191</name>
</gene>
<dbReference type="Proteomes" id="UP000078046">
    <property type="component" value="Unassembled WGS sequence"/>
</dbReference>
<dbReference type="AlphaFoldDB" id="A0A177AS89"/>
<comment type="caution">
    <text evidence="1">The sequence shown here is derived from an EMBL/GenBank/DDBJ whole genome shotgun (WGS) entry which is preliminary data.</text>
</comment>
<name>A0A177AS89_9BILA</name>
<sequence>MKTYKNLNNNTQKPFQNNNYYNKKVRLVENGNLCENVKLSTKGSEIEQIQNSIFATVPTTASDGVILIKYLIDIGSAVNTINADLFKKFKDKIKIEPISLCLRTYSNDKIKHMGLVKLQLHPLKPRQSFFITNEANIIGCDLAIKLKLIQLSNPNILHISYNKINHDPYYSDIISEFN</sequence>
<dbReference type="EMBL" id="LWCA01002126">
    <property type="protein sequence ID" value="OAF64104.1"/>
    <property type="molecule type" value="Genomic_DNA"/>
</dbReference>
<evidence type="ECO:0000313" key="1">
    <source>
        <dbReference type="EMBL" id="OAF64104.1"/>
    </source>
</evidence>
<keyword evidence="2" id="KW-1185">Reference proteome</keyword>
<evidence type="ECO:0000313" key="2">
    <source>
        <dbReference type="Proteomes" id="UP000078046"/>
    </source>
</evidence>
<reference evidence="1 2" key="1">
    <citation type="submission" date="2016-04" db="EMBL/GenBank/DDBJ databases">
        <title>The genome of Intoshia linei affirms orthonectids as highly simplified spiralians.</title>
        <authorList>
            <person name="Mikhailov K.V."/>
            <person name="Slusarev G.S."/>
            <person name="Nikitin M.A."/>
            <person name="Logacheva M.D."/>
            <person name="Penin A."/>
            <person name="Aleoshin V."/>
            <person name="Panchin Y.V."/>
        </authorList>
    </citation>
    <scope>NUCLEOTIDE SEQUENCE [LARGE SCALE GENOMIC DNA]</scope>
    <source>
        <strain evidence="1">Intl2013</strain>
        <tissue evidence="1">Whole animal</tissue>
    </source>
</reference>
<feature type="non-terminal residue" evidence="1">
    <location>
        <position position="178"/>
    </location>
</feature>
<evidence type="ECO:0008006" key="3">
    <source>
        <dbReference type="Google" id="ProtNLM"/>
    </source>
</evidence>
<organism evidence="1 2">
    <name type="scientific">Intoshia linei</name>
    <dbReference type="NCBI Taxonomy" id="1819745"/>
    <lineage>
        <taxon>Eukaryota</taxon>
        <taxon>Metazoa</taxon>
        <taxon>Spiralia</taxon>
        <taxon>Lophotrochozoa</taxon>
        <taxon>Mesozoa</taxon>
        <taxon>Orthonectida</taxon>
        <taxon>Rhopaluridae</taxon>
        <taxon>Intoshia</taxon>
    </lineage>
</organism>
<accession>A0A177AS89</accession>
<protein>
    <recommendedName>
        <fullName evidence="3">Retropepsins domain-containing protein</fullName>
    </recommendedName>
</protein>